<protein>
    <submittedName>
        <fullName evidence="2">Uncharacterized protein</fullName>
    </submittedName>
</protein>
<dbReference type="Proteomes" id="UP000067626">
    <property type="component" value="Chromosome"/>
</dbReference>
<keyword evidence="3" id="KW-1185">Reference proteome</keyword>
<sequence length="181" mass="19744">MASAVAEAGVSRRGVAMGSRRGARLEEEASHRIRQEVAPTVRPRVNRLRVVPTARPKAGATGRRLVLDTVSLPAARPEQVTDLAPSSHRQAPGLPYQATRQPDTGRRTVNHRAERGPPSRDNLLLEVVTDSRHPAAPSVLRAGVSVLRVEVTVLRVEVTGHRRLLLTAVRRRDRARALAVS</sequence>
<feature type="region of interest" description="Disordered" evidence="1">
    <location>
        <begin position="77"/>
        <end position="120"/>
    </location>
</feature>
<dbReference type="KEGG" id="ccro:CMC5_081040"/>
<proteinExistence type="predicted"/>
<evidence type="ECO:0000313" key="2">
    <source>
        <dbReference type="EMBL" id="AKT43867.1"/>
    </source>
</evidence>
<evidence type="ECO:0000256" key="1">
    <source>
        <dbReference type="SAM" id="MobiDB-lite"/>
    </source>
</evidence>
<gene>
    <name evidence="2" type="ORF">CMC5_081040</name>
</gene>
<reference evidence="2 3" key="1">
    <citation type="submission" date="2015-07" db="EMBL/GenBank/DDBJ databases">
        <title>Genome analysis of myxobacterium Chondromyces crocatus Cm c5 reveals a high potential for natural compound synthesis and the genetic basis for the loss of fruiting body formation.</title>
        <authorList>
            <person name="Zaburannyi N."/>
            <person name="Bunk B."/>
            <person name="Maier J."/>
            <person name="Overmann J."/>
            <person name="Mueller R."/>
        </authorList>
    </citation>
    <scope>NUCLEOTIDE SEQUENCE [LARGE SCALE GENOMIC DNA]</scope>
    <source>
        <strain evidence="2 3">Cm c5</strain>
    </source>
</reference>
<evidence type="ECO:0000313" key="3">
    <source>
        <dbReference type="Proteomes" id="UP000067626"/>
    </source>
</evidence>
<feature type="compositionally biased region" description="Basic and acidic residues" evidence="1">
    <location>
        <begin position="103"/>
        <end position="118"/>
    </location>
</feature>
<dbReference type="AlphaFoldDB" id="A0A0K1ET85"/>
<organism evidence="2 3">
    <name type="scientific">Chondromyces crocatus</name>
    <dbReference type="NCBI Taxonomy" id="52"/>
    <lineage>
        <taxon>Bacteria</taxon>
        <taxon>Pseudomonadati</taxon>
        <taxon>Myxococcota</taxon>
        <taxon>Polyangia</taxon>
        <taxon>Polyangiales</taxon>
        <taxon>Polyangiaceae</taxon>
        <taxon>Chondromyces</taxon>
    </lineage>
</organism>
<dbReference type="EMBL" id="CP012159">
    <property type="protein sequence ID" value="AKT43867.1"/>
    <property type="molecule type" value="Genomic_DNA"/>
</dbReference>
<dbReference type="STRING" id="52.CMC5_081040"/>
<accession>A0A0K1ET85</accession>
<name>A0A0K1ET85_CHOCO</name>
<feature type="region of interest" description="Disordered" evidence="1">
    <location>
        <begin position="1"/>
        <end position="30"/>
    </location>
</feature>